<evidence type="ECO:0000259" key="6">
    <source>
        <dbReference type="Pfam" id="PF01077"/>
    </source>
</evidence>
<dbReference type="GO" id="GO:0020037">
    <property type="term" value="F:heme binding"/>
    <property type="evidence" value="ECO:0007669"/>
    <property type="project" value="InterPro"/>
</dbReference>
<dbReference type="PANTHER" id="PTHR43809">
    <property type="entry name" value="NITRITE REDUCTASE (NADH) LARGE SUBUNIT"/>
    <property type="match status" value="1"/>
</dbReference>
<accession>A0A9J6Z8V8</accession>
<reference evidence="7" key="1">
    <citation type="submission" date="2022-05" db="EMBL/GenBank/DDBJ databases">
        <title>Novel bacterial taxa in a minimal lignocellulolytic consortium and its capacity to transform plastics disclosed by genome-resolved metagenomics.</title>
        <authorList>
            <person name="Rodriguez C.A.D."/>
            <person name="Diaz-Garcia L."/>
            <person name="Herrera K."/>
            <person name="Tarazona N.A."/>
            <person name="Sproer C."/>
            <person name="Overmann J."/>
            <person name="Jimenez D.J."/>
        </authorList>
    </citation>
    <scope>NUCLEOTIDE SEQUENCE</scope>
    <source>
        <strain evidence="7">MAG5</strain>
    </source>
</reference>
<keyword evidence="5" id="KW-0411">Iron-sulfur</keyword>
<gene>
    <name evidence="7" type="ORF">NAG76_11920</name>
</gene>
<keyword evidence="1" id="KW-0349">Heme</keyword>
<evidence type="ECO:0000256" key="4">
    <source>
        <dbReference type="ARBA" id="ARBA00023004"/>
    </source>
</evidence>
<dbReference type="AlphaFoldDB" id="A0A9J6Z8V8"/>
<keyword evidence="2" id="KW-0479">Metal-binding</keyword>
<dbReference type="Proteomes" id="UP001056756">
    <property type="component" value="Chromosome"/>
</dbReference>
<organism evidence="7 8">
    <name type="scientific">Candidatus Pristimantibacillus lignocellulolyticus</name>
    <dbReference type="NCBI Taxonomy" id="2994561"/>
    <lineage>
        <taxon>Bacteria</taxon>
        <taxon>Bacillati</taxon>
        <taxon>Bacillota</taxon>
        <taxon>Bacilli</taxon>
        <taxon>Bacillales</taxon>
        <taxon>Paenibacillaceae</taxon>
        <taxon>Candidatus Pristimantibacillus</taxon>
    </lineage>
</organism>
<protein>
    <submittedName>
        <fullName evidence="7">Nitrite reductase</fullName>
    </submittedName>
</protein>
<dbReference type="SUPFAM" id="SSF56014">
    <property type="entry name" value="Nitrite and sulphite reductase 4Fe-4S domain-like"/>
    <property type="match status" value="1"/>
</dbReference>
<keyword evidence="3" id="KW-0560">Oxidoreductase</keyword>
<dbReference type="GO" id="GO:0016491">
    <property type="term" value="F:oxidoreductase activity"/>
    <property type="evidence" value="ECO:0007669"/>
    <property type="project" value="UniProtKB-KW"/>
</dbReference>
<dbReference type="InterPro" id="IPR006067">
    <property type="entry name" value="NO2/SO3_Rdtase_4Fe4S_dom"/>
</dbReference>
<name>A0A9J6Z8V8_9BACL</name>
<evidence type="ECO:0000256" key="1">
    <source>
        <dbReference type="ARBA" id="ARBA00022617"/>
    </source>
</evidence>
<dbReference type="KEGG" id="plig:NAG76_11920"/>
<evidence type="ECO:0000313" key="7">
    <source>
        <dbReference type="EMBL" id="URN92606.1"/>
    </source>
</evidence>
<dbReference type="GO" id="GO:0046872">
    <property type="term" value="F:metal ion binding"/>
    <property type="evidence" value="ECO:0007669"/>
    <property type="project" value="UniProtKB-KW"/>
</dbReference>
<keyword evidence="4" id="KW-0408">Iron</keyword>
<dbReference type="Pfam" id="PF01077">
    <property type="entry name" value="NIR_SIR"/>
    <property type="match status" value="1"/>
</dbReference>
<dbReference type="EMBL" id="CP097899">
    <property type="protein sequence ID" value="URN92606.1"/>
    <property type="molecule type" value="Genomic_DNA"/>
</dbReference>
<evidence type="ECO:0000256" key="3">
    <source>
        <dbReference type="ARBA" id="ARBA00023002"/>
    </source>
</evidence>
<feature type="domain" description="Nitrite/sulphite reductase 4Fe-4S" evidence="6">
    <location>
        <begin position="102"/>
        <end position="204"/>
    </location>
</feature>
<dbReference type="GO" id="GO:0051536">
    <property type="term" value="F:iron-sulfur cluster binding"/>
    <property type="evidence" value="ECO:0007669"/>
    <property type="project" value="UniProtKB-KW"/>
</dbReference>
<evidence type="ECO:0000256" key="2">
    <source>
        <dbReference type="ARBA" id="ARBA00022723"/>
    </source>
</evidence>
<dbReference type="InterPro" id="IPR052034">
    <property type="entry name" value="NasD-like"/>
</dbReference>
<evidence type="ECO:0000313" key="8">
    <source>
        <dbReference type="Proteomes" id="UP001056756"/>
    </source>
</evidence>
<dbReference type="PANTHER" id="PTHR43809:SF1">
    <property type="entry name" value="NITRITE REDUCTASE (NADH) LARGE SUBUNIT"/>
    <property type="match status" value="1"/>
</dbReference>
<dbReference type="Gene3D" id="3.30.413.10">
    <property type="entry name" value="Sulfite Reductase Hemoprotein, domain 1"/>
    <property type="match status" value="1"/>
</dbReference>
<dbReference type="InterPro" id="IPR045854">
    <property type="entry name" value="NO2/SO3_Rdtase_4Fe4S_sf"/>
</dbReference>
<sequence length="206" mass="22583">MDDKIKIAVTPPIQLGGSIFTPEQLVTIGNVASMDSTIEMTNFQQLYMEVPLQRRDEIKDQLERSGLEVYPTGFVSKSLIVCNFCRGAEDSGLATAQLLNQAIAGIDTPTPLKIGYAGCALGTSEPLLKDIAVIKMRDTFDIYVGGEPKGLKTLIAQQLVVGLKEEQLVPIINAIIHFYKANAKGKEKFSKFVHRMTIEQLQQLAG</sequence>
<evidence type="ECO:0000256" key="5">
    <source>
        <dbReference type="ARBA" id="ARBA00023014"/>
    </source>
</evidence>
<proteinExistence type="predicted"/>